<dbReference type="PROSITE" id="PS00018">
    <property type="entry name" value="EF_HAND_1"/>
    <property type="match status" value="1"/>
</dbReference>
<keyword evidence="2" id="KW-1185">Reference proteome</keyword>
<dbReference type="OrthoDB" id="997423at2"/>
<organism evidence="1 2">
    <name type="scientific">Flavobacterium urumqiense</name>
    <dbReference type="NCBI Taxonomy" id="935224"/>
    <lineage>
        <taxon>Bacteria</taxon>
        <taxon>Pseudomonadati</taxon>
        <taxon>Bacteroidota</taxon>
        <taxon>Flavobacteriia</taxon>
        <taxon>Flavobacteriales</taxon>
        <taxon>Flavobacteriaceae</taxon>
        <taxon>Flavobacterium</taxon>
    </lineage>
</organism>
<dbReference type="RefSeq" id="WP_104000624.1">
    <property type="nucleotide sequence ID" value="NZ_FNVP01000012.1"/>
</dbReference>
<dbReference type="EMBL" id="FNVP01000012">
    <property type="protein sequence ID" value="SEG40817.1"/>
    <property type="molecule type" value="Genomic_DNA"/>
</dbReference>
<evidence type="ECO:0000313" key="2">
    <source>
        <dbReference type="Proteomes" id="UP000236737"/>
    </source>
</evidence>
<proteinExistence type="predicted"/>
<evidence type="ECO:0000313" key="1">
    <source>
        <dbReference type="EMBL" id="SEG40817.1"/>
    </source>
</evidence>
<evidence type="ECO:0008006" key="3">
    <source>
        <dbReference type="Google" id="ProtNLM"/>
    </source>
</evidence>
<dbReference type="Proteomes" id="UP000236737">
    <property type="component" value="Unassembled WGS sequence"/>
</dbReference>
<dbReference type="InterPro" id="IPR018247">
    <property type="entry name" value="EF_Hand_1_Ca_BS"/>
</dbReference>
<gene>
    <name evidence="1" type="ORF">SAMN04488130_11265</name>
</gene>
<accession>A0A1H5ZYP3</accession>
<dbReference type="PROSITE" id="PS51257">
    <property type="entry name" value="PROKAR_LIPOPROTEIN"/>
    <property type="match status" value="1"/>
</dbReference>
<name>A0A1H5ZYP3_9FLAO</name>
<dbReference type="AlphaFoldDB" id="A0A1H5ZYP3"/>
<reference evidence="2" key="1">
    <citation type="submission" date="2016-10" db="EMBL/GenBank/DDBJ databases">
        <authorList>
            <person name="Varghese N."/>
            <person name="Submissions S."/>
        </authorList>
    </citation>
    <scope>NUCLEOTIDE SEQUENCE [LARGE SCALE GENOMIC DNA]</scope>
    <source>
        <strain evidence="2">CGMCC 1.9230</strain>
    </source>
</reference>
<sequence>MKKLHITLLGIFVLLLASCKEDQEKPKVTYDAPNKGKSVVKTDSTLIAIADLPIQMEGTDYLIHPVGDLSIREKGIKTKYGSSSVNDLSFTISNYGENEITGFLQNLKFQRIDSDSIKALTDKPVLIQTATYLKSVADKTKNQIMVYTMVDMDTNKDGKLDTSDIKALYLSEISGHKLTKISDNFQELIDWKLMESKNCLYFRTVEDTNKNGQFDNKDVVHYNYIDLSKKEWRVISYKPV</sequence>
<protein>
    <recommendedName>
        <fullName evidence="3">EF-hand domain-containing protein</fullName>
    </recommendedName>
</protein>